<dbReference type="Proteomes" id="UP000316079">
    <property type="component" value="Unassembled WGS sequence"/>
</dbReference>
<name>A0A553RI34_9TELE</name>
<sequence>IFLQVDKMHMGDIKERYNSENVDFVLETAGTGSLQGSTDRPQLKARLSRKHRDEPHLYFPSQRLSEQNSVLRETAEEQRRPCTSLTKT</sequence>
<dbReference type="EMBL" id="SRMA01024041">
    <property type="protein sequence ID" value="TRZ01844.1"/>
    <property type="molecule type" value="Genomic_DNA"/>
</dbReference>
<evidence type="ECO:0000313" key="2">
    <source>
        <dbReference type="EMBL" id="TRZ01844.1"/>
    </source>
</evidence>
<comment type="caution">
    <text evidence="2">The sequence shown here is derived from an EMBL/GenBank/DDBJ whole genome shotgun (WGS) entry which is preliminary data.</text>
</comment>
<keyword evidence="3" id="KW-1185">Reference proteome</keyword>
<accession>A0A553RI34</accession>
<proteinExistence type="predicted"/>
<gene>
    <name evidence="2" type="ORF">DNTS_004282</name>
</gene>
<reference evidence="2 3" key="1">
    <citation type="journal article" date="2019" name="Sci. Data">
        <title>Hybrid genome assembly and annotation of Danionella translucida.</title>
        <authorList>
            <person name="Kadobianskyi M."/>
            <person name="Schulze L."/>
            <person name="Schuelke M."/>
            <person name="Judkewitz B."/>
        </authorList>
    </citation>
    <scope>NUCLEOTIDE SEQUENCE [LARGE SCALE GENOMIC DNA]</scope>
    <source>
        <strain evidence="2 3">Bolton</strain>
    </source>
</reference>
<evidence type="ECO:0000256" key="1">
    <source>
        <dbReference type="SAM" id="MobiDB-lite"/>
    </source>
</evidence>
<protein>
    <submittedName>
        <fullName evidence="2">Uncharacterized protein</fullName>
    </submittedName>
</protein>
<feature type="non-terminal residue" evidence="2">
    <location>
        <position position="1"/>
    </location>
</feature>
<feature type="region of interest" description="Disordered" evidence="1">
    <location>
        <begin position="63"/>
        <end position="88"/>
    </location>
</feature>
<evidence type="ECO:0000313" key="3">
    <source>
        <dbReference type="Proteomes" id="UP000316079"/>
    </source>
</evidence>
<feature type="non-terminal residue" evidence="2">
    <location>
        <position position="88"/>
    </location>
</feature>
<organism evidence="2 3">
    <name type="scientific">Danionella cerebrum</name>
    <dbReference type="NCBI Taxonomy" id="2873325"/>
    <lineage>
        <taxon>Eukaryota</taxon>
        <taxon>Metazoa</taxon>
        <taxon>Chordata</taxon>
        <taxon>Craniata</taxon>
        <taxon>Vertebrata</taxon>
        <taxon>Euteleostomi</taxon>
        <taxon>Actinopterygii</taxon>
        <taxon>Neopterygii</taxon>
        <taxon>Teleostei</taxon>
        <taxon>Ostariophysi</taxon>
        <taxon>Cypriniformes</taxon>
        <taxon>Danionidae</taxon>
        <taxon>Danioninae</taxon>
        <taxon>Danionella</taxon>
    </lineage>
</organism>
<dbReference type="AlphaFoldDB" id="A0A553RI34"/>